<accession>A0A9X7S6Z4</accession>
<evidence type="ECO:0000313" key="2">
    <source>
        <dbReference type="EMBL" id="QGH02015.1"/>
    </source>
</evidence>
<gene>
    <name evidence="2" type="ORF">EA457_05405</name>
</gene>
<feature type="transmembrane region" description="Helical" evidence="1">
    <location>
        <begin position="12"/>
        <end position="29"/>
    </location>
</feature>
<reference evidence="2 3" key="1">
    <citation type="submission" date="2018-10" db="EMBL/GenBank/DDBJ databases">
        <title>Comparative Genomics Analysis of the Streptococcus dysgalactiae subspecies dysgalactiae.</title>
        <authorList>
            <person name="Koh T.H."/>
            <person name="Abdul Rahman N."/>
            <person name="Sessions O.M."/>
        </authorList>
    </citation>
    <scope>NUCLEOTIDE SEQUENCE [LARGE SCALE GENOMIC DNA]</scope>
    <source>
        <strain evidence="2 3">DB60705-15</strain>
    </source>
</reference>
<feature type="transmembrane region" description="Helical" evidence="1">
    <location>
        <begin position="68"/>
        <end position="87"/>
    </location>
</feature>
<keyword evidence="1" id="KW-0472">Membrane</keyword>
<feature type="transmembrane region" description="Helical" evidence="1">
    <location>
        <begin position="35"/>
        <end position="56"/>
    </location>
</feature>
<proteinExistence type="predicted"/>
<protein>
    <recommendedName>
        <fullName evidence="4">Fimbrial assembly protein fimC</fullName>
    </recommendedName>
</protein>
<dbReference type="AlphaFoldDB" id="A0A9X7S6Z4"/>
<feature type="transmembrane region" description="Helical" evidence="1">
    <location>
        <begin position="186"/>
        <end position="203"/>
    </location>
</feature>
<keyword evidence="1" id="KW-1133">Transmembrane helix</keyword>
<sequence>MKQSLNAFHLKLIAIVAMLINHIGHVFELENNHPALYFLTLFIGLLTFPIMAFLLVEGFHYTRNRSKYALRLFVFALISILPFTYAFHLSFWLPNNIFFTLLLGLLSIMILEKGFDGVANVFGIIGLVTLSLVFDWSPFGIFLIMAFYSLRGRPQAYFKPIFITCFLMIILEGLGYLGGALSWYEVLANLGILLAIPILKAYNGERGYNPIWVKWGFYAFYPIHLTLLYAIYYFLH</sequence>
<organism evidence="2 3">
    <name type="scientific">Streptococcus dysgalactiae subsp. dysgalactiae</name>
    <dbReference type="NCBI Taxonomy" id="99822"/>
    <lineage>
        <taxon>Bacteria</taxon>
        <taxon>Bacillati</taxon>
        <taxon>Bacillota</taxon>
        <taxon>Bacilli</taxon>
        <taxon>Lactobacillales</taxon>
        <taxon>Streptococcaceae</taxon>
        <taxon>Streptococcus</taxon>
    </lineage>
</organism>
<feature type="transmembrane region" description="Helical" evidence="1">
    <location>
        <begin position="160"/>
        <end position="179"/>
    </location>
</feature>
<evidence type="ECO:0008006" key="4">
    <source>
        <dbReference type="Google" id="ProtNLM"/>
    </source>
</evidence>
<dbReference type="Pfam" id="PF05857">
    <property type="entry name" value="TraX"/>
    <property type="match status" value="1"/>
</dbReference>
<dbReference type="Proteomes" id="UP000347383">
    <property type="component" value="Chromosome"/>
</dbReference>
<dbReference type="EMBL" id="CP033165">
    <property type="protein sequence ID" value="QGH02015.1"/>
    <property type="molecule type" value="Genomic_DNA"/>
</dbReference>
<evidence type="ECO:0000256" key="1">
    <source>
        <dbReference type="SAM" id="Phobius"/>
    </source>
</evidence>
<dbReference type="RefSeq" id="WP_154412985.1">
    <property type="nucleotide sequence ID" value="NZ_CP033165.1"/>
</dbReference>
<feature type="transmembrane region" description="Helical" evidence="1">
    <location>
        <begin position="215"/>
        <end position="235"/>
    </location>
</feature>
<name>A0A9X7S6Z4_STRDY</name>
<keyword evidence="1" id="KW-0812">Transmembrane</keyword>
<evidence type="ECO:0000313" key="3">
    <source>
        <dbReference type="Proteomes" id="UP000347383"/>
    </source>
</evidence>
<dbReference type="InterPro" id="IPR008875">
    <property type="entry name" value="TraX"/>
</dbReference>
<feature type="transmembrane region" description="Helical" evidence="1">
    <location>
        <begin position="118"/>
        <end position="148"/>
    </location>
</feature>